<proteinExistence type="predicted"/>
<evidence type="ECO:0000313" key="2">
    <source>
        <dbReference type="EMBL" id="GGF46098.1"/>
    </source>
</evidence>
<reference evidence="2" key="2">
    <citation type="submission" date="2020-09" db="EMBL/GenBank/DDBJ databases">
        <authorList>
            <person name="Sun Q."/>
            <person name="Zhou Y."/>
        </authorList>
    </citation>
    <scope>NUCLEOTIDE SEQUENCE</scope>
    <source>
        <strain evidence="2">CGMCC 1.15725</strain>
    </source>
</reference>
<dbReference type="AlphaFoldDB" id="A0A8J2YZH7"/>
<evidence type="ECO:0008006" key="4">
    <source>
        <dbReference type="Google" id="ProtNLM"/>
    </source>
</evidence>
<evidence type="ECO:0000313" key="3">
    <source>
        <dbReference type="Proteomes" id="UP000646365"/>
    </source>
</evidence>
<comment type="caution">
    <text evidence="2">The sequence shown here is derived from an EMBL/GenBank/DDBJ whole genome shotgun (WGS) entry which is preliminary data.</text>
</comment>
<gene>
    <name evidence="2" type="ORF">GCM10011611_60690</name>
</gene>
<keyword evidence="3" id="KW-1185">Reference proteome</keyword>
<dbReference type="Proteomes" id="UP000646365">
    <property type="component" value="Unassembled WGS sequence"/>
</dbReference>
<evidence type="ECO:0000256" key="1">
    <source>
        <dbReference type="SAM" id="Coils"/>
    </source>
</evidence>
<dbReference type="Pfam" id="PF06698">
    <property type="entry name" value="DUF1192"/>
    <property type="match status" value="1"/>
</dbReference>
<dbReference type="InterPro" id="IPR009579">
    <property type="entry name" value="DUF1192"/>
</dbReference>
<feature type="coiled-coil region" evidence="1">
    <location>
        <begin position="24"/>
        <end position="51"/>
    </location>
</feature>
<dbReference type="EMBL" id="BMJQ01000023">
    <property type="protein sequence ID" value="GGF46098.1"/>
    <property type="molecule type" value="Genomic_DNA"/>
</dbReference>
<reference evidence="2" key="1">
    <citation type="journal article" date="2014" name="Int. J. Syst. Evol. Microbiol.">
        <title>Complete genome sequence of Corynebacterium casei LMG S-19264T (=DSM 44701T), isolated from a smear-ripened cheese.</title>
        <authorList>
            <consortium name="US DOE Joint Genome Institute (JGI-PGF)"/>
            <person name="Walter F."/>
            <person name="Albersmeier A."/>
            <person name="Kalinowski J."/>
            <person name="Ruckert C."/>
        </authorList>
    </citation>
    <scope>NUCLEOTIDE SEQUENCE</scope>
    <source>
        <strain evidence="2">CGMCC 1.15725</strain>
    </source>
</reference>
<accession>A0A8J2YZH7</accession>
<protein>
    <recommendedName>
        <fullName evidence="4">DUF1192 domain-containing protein</fullName>
    </recommendedName>
</protein>
<dbReference type="RefSeq" id="WP_189051947.1">
    <property type="nucleotide sequence ID" value="NZ_BMJQ01000023.1"/>
</dbReference>
<keyword evidence="1" id="KW-0175">Coiled coil</keyword>
<name>A0A8J2YZH7_9PROT</name>
<organism evidence="2 3">
    <name type="scientific">Aliidongia dinghuensis</name>
    <dbReference type="NCBI Taxonomy" id="1867774"/>
    <lineage>
        <taxon>Bacteria</taxon>
        <taxon>Pseudomonadati</taxon>
        <taxon>Pseudomonadota</taxon>
        <taxon>Alphaproteobacteria</taxon>
        <taxon>Rhodospirillales</taxon>
        <taxon>Dongiaceae</taxon>
        <taxon>Aliidongia</taxon>
    </lineage>
</organism>
<sequence>MALDDDELPQKRPIAPKDLTPLSVEELRHYIAGLEAEIARARIAIAAKESHRSGVEGLFKR</sequence>